<dbReference type="Pfam" id="PF13430">
    <property type="entry name" value="DUF4112"/>
    <property type="match status" value="1"/>
</dbReference>
<protein>
    <recommendedName>
        <fullName evidence="4">DUF4112 domain-containing protein</fullName>
    </recommendedName>
</protein>
<accession>A0ABR0LY81</accession>
<feature type="compositionally biased region" description="Basic and acidic residues" evidence="1">
    <location>
        <begin position="182"/>
        <end position="194"/>
    </location>
</feature>
<dbReference type="EMBL" id="JAVRRA010008506">
    <property type="protein sequence ID" value="KAK5256502.1"/>
    <property type="molecule type" value="Genomic_DNA"/>
</dbReference>
<reference evidence="2 3" key="1">
    <citation type="submission" date="2023-08" db="EMBL/GenBank/DDBJ databases">
        <title>Black Yeasts Isolated from many extreme environments.</title>
        <authorList>
            <person name="Coleine C."/>
            <person name="Stajich J.E."/>
            <person name="Selbmann L."/>
        </authorList>
    </citation>
    <scope>NUCLEOTIDE SEQUENCE [LARGE SCALE GENOMIC DNA]</scope>
    <source>
        <strain evidence="2 3">CCFEE 536</strain>
    </source>
</reference>
<feature type="compositionally biased region" description="Basic and acidic residues" evidence="1">
    <location>
        <begin position="253"/>
        <end position="264"/>
    </location>
</feature>
<sequence length="290" mass="32501">MAAVVAKYAATKVLSKEMKKYKAKEPAGDDARSPSMLLDPYFMYIPDNRTGKLKKVKKQVPDYITEHDAVILAKMRKRSYALDMSLFNLFGTRFGWSSVIGLIPVFGDLADGLLALALISRCNEVECGLPAGYQTRMYLNVLFDLVVGLVPLVGDFADGIFKANTRNVRLLEKRLDEVYRPSELKKGQPSKNDRPATVYEDFSDEDDDRRSVVRHTDGAVDPQRPAPAKYPDDRRGDATVDRKGYAGFFGGGSRRDRRVDEEMGHLPVQPPRPQQGSYGRSDRRMDGGRS</sequence>
<name>A0ABR0LY81_9PEZI</name>
<evidence type="ECO:0000256" key="1">
    <source>
        <dbReference type="SAM" id="MobiDB-lite"/>
    </source>
</evidence>
<dbReference type="PANTHER" id="PTHR35519">
    <property type="entry name" value="MEMBRANE PROTEINS"/>
    <property type="match status" value="1"/>
</dbReference>
<evidence type="ECO:0008006" key="4">
    <source>
        <dbReference type="Google" id="ProtNLM"/>
    </source>
</evidence>
<feature type="region of interest" description="Disordered" evidence="1">
    <location>
        <begin position="182"/>
        <end position="290"/>
    </location>
</feature>
<feature type="compositionally biased region" description="Basic and acidic residues" evidence="1">
    <location>
        <begin position="230"/>
        <end position="244"/>
    </location>
</feature>
<dbReference type="PANTHER" id="PTHR35519:SF2">
    <property type="entry name" value="PH DOMAIN PROTEIN"/>
    <property type="match status" value="1"/>
</dbReference>
<evidence type="ECO:0000313" key="2">
    <source>
        <dbReference type="EMBL" id="KAK5256502.1"/>
    </source>
</evidence>
<keyword evidence="3" id="KW-1185">Reference proteome</keyword>
<organism evidence="2 3">
    <name type="scientific">Cryomyces antarcticus</name>
    <dbReference type="NCBI Taxonomy" id="329879"/>
    <lineage>
        <taxon>Eukaryota</taxon>
        <taxon>Fungi</taxon>
        <taxon>Dikarya</taxon>
        <taxon>Ascomycota</taxon>
        <taxon>Pezizomycotina</taxon>
        <taxon>Dothideomycetes</taxon>
        <taxon>Dothideomycetes incertae sedis</taxon>
        <taxon>Cryomyces</taxon>
    </lineage>
</organism>
<feature type="compositionally biased region" description="Basic and acidic residues" evidence="1">
    <location>
        <begin position="208"/>
        <end position="218"/>
    </location>
</feature>
<gene>
    <name evidence="2" type="ORF">LTR16_003126</name>
</gene>
<dbReference type="Proteomes" id="UP001357485">
    <property type="component" value="Unassembled WGS sequence"/>
</dbReference>
<evidence type="ECO:0000313" key="3">
    <source>
        <dbReference type="Proteomes" id="UP001357485"/>
    </source>
</evidence>
<comment type="caution">
    <text evidence="2">The sequence shown here is derived from an EMBL/GenBank/DDBJ whole genome shotgun (WGS) entry which is preliminary data.</text>
</comment>
<proteinExistence type="predicted"/>
<feature type="compositionally biased region" description="Basic and acidic residues" evidence="1">
    <location>
        <begin position="280"/>
        <end position="290"/>
    </location>
</feature>
<dbReference type="InterPro" id="IPR025187">
    <property type="entry name" value="DUF4112"/>
</dbReference>